<dbReference type="EMBL" id="JAWZYT010002061">
    <property type="protein sequence ID" value="KAK4306974.1"/>
    <property type="molecule type" value="Genomic_DNA"/>
</dbReference>
<comment type="caution">
    <text evidence="1">The sequence shown here is derived from an EMBL/GenBank/DDBJ whole genome shotgun (WGS) entry which is preliminary data.</text>
</comment>
<dbReference type="AlphaFoldDB" id="A0AAE1PGP9"/>
<keyword evidence="2" id="KW-1185">Reference proteome</keyword>
<dbReference type="Proteomes" id="UP001292094">
    <property type="component" value="Unassembled WGS sequence"/>
</dbReference>
<proteinExistence type="predicted"/>
<organism evidence="1 2">
    <name type="scientific">Petrolisthes manimaculis</name>
    <dbReference type="NCBI Taxonomy" id="1843537"/>
    <lineage>
        <taxon>Eukaryota</taxon>
        <taxon>Metazoa</taxon>
        <taxon>Ecdysozoa</taxon>
        <taxon>Arthropoda</taxon>
        <taxon>Crustacea</taxon>
        <taxon>Multicrustacea</taxon>
        <taxon>Malacostraca</taxon>
        <taxon>Eumalacostraca</taxon>
        <taxon>Eucarida</taxon>
        <taxon>Decapoda</taxon>
        <taxon>Pleocyemata</taxon>
        <taxon>Anomura</taxon>
        <taxon>Galatheoidea</taxon>
        <taxon>Porcellanidae</taxon>
        <taxon>Petrolisthes</taxon>
    </lineage>
</organism>
<evidence type="ECO:0000313" key="1">
    <source>
        <dbReference type="EMBL" id="KAK4306974.1"/>
    </source>
</evidence>
<accession>A0AAE1PGP9</accession>
<name>A0AAE1PGP9_9EUCA</name>
<evidence type="ECO:0000313" key="2">
    <source>
        <dbReference type="Proteomes" id="UP001292094"/>
    </source>
</evidence>
<sequence length="159" mass="17386">MRQKTGKRTAKDKLGLACADLSYPILPGSSQTRTQASSASHPTTLFLPPRRPSRFFLPPYHPSHLFLFSSQLIPAPLPLDQAGAHVWATRCFCGIPLRLCFHLGPELAGRSSSCPSLPSHLPSKILSFKAGLRVPEAKMSGGHCTRHIRLRHNVDVTSS</sequence>
<gene>
    <name evidence="1" type="ORF">Pmani_021227</name>
</gene>
<reference evidence="1" key="1">
    <citation type="submission" date="2023-11" db="EMBL/GenBank/DDBJ databases">
        <title>Genome assemblies of two species of porcelain crab, Petrolisthes cinctipes and Petrolisthes manimaculis (Anomura: Porcellanidae).</title>
        <authorList>
            <person name="Angst P."/>
        </authorList>
    </citation>
    <scope>NUCLEOTIDE SEQUENCE</scope>
    <source>
        <strain evidence="1">PB745_02</strain>
        <tissue evidence="1">Gill</tissue>
    </source>
</reference>
<protein>
    <submittedName>
        <fullName evidence="1">Uncharacterized protein</fullName>
    </submittedName>
</protein>